<reference evidence="3 4" key="1">
    <citation type="submission" date="2018-06" db="EMBL/GenBank/DDBJ databases">
        <title>Extensive metabolic versatility and redundancy in microbially diverse, dynamic hydrothermal sediments.</title>
        <authorList>
            <person name="Dombrowski N."/>
            <person name="Teske A."/>
            <person name="Baker B.J."/>
        </authorList>
    </citation>
    <scope>NUCLEOTIDE SEQUENCE [LARGE SCALE GENOMIC DNA]</scope>
    <source>
        <strain evidence="3">B47_G16</strain>
    </source>
</reference>
<dbReference type="PRINTS" id="PR00081">
    <property type="entry name" value="GDHRDH"/>
</dbReference>
<proteinExistence type="inferred from homology"/>
<dbReference type="SUPFAM" id="SSF51735">
    <property type="entry name" value="NAD(P)-binding Rossmann-fold domains"/>
    <property type="match status" value="1"/>
</dbReference>
<evidence type="ECO:0008006" key="5">
    <source>
        <dbReference type="Google" id="ProtNLM"/>
    </source>
</evidence>
<dbReference type="InterPro" id="IPR002347">
    <property type="entry name" value="SDR_fam"/>
</dbReference>
<name>A0A497E5V3_UNCAE</name>
<organism evidence="3 4">
    <name type="scientific">Aerophobetes bacterium</name>
    <dbReference type="NCBI Taxonomy" id="2030807"/>
    <lineage>
        <taxon>Bacteria</taxon>
        <taxon>Candidatus Aerophobota</taxon>
    </lineage>
</organism>
<dbReference type="PANTHER" id="PTHR43639">
    <property type="entry name" value="OXIDOREDUCTASE, SHORT-CHAIN DEHYDROGENASE/REDUCTASE FAMILY (AFU_ORTHOLOGUE AFUA_5G02870)"/>
    <property type="match status" value="1"/>
</dbReference>
<dbReference type="EMBL" id="QMPZ01000004">
    <property type="protein sequence ID" value="RLE10659.1"/>
    <property type="molecule type" value="Genomic_DNA"/>
</dbReference>
<evidence type="ECO:0000256" key="1">
    <source>
        <dbReference type="ARBA" id="ARBA00006484"/>
    </source>
</evidence>
<evidence type="ECO:0000256" key="2">
    <source>
        <dbReference type="ARBA" id="ARBA00023002"/>
    </source>
</evidence>
<comment type="similarity">
    <text evidence="1">Belongs to the short-chain dehydrogenases/reductases (SDR) family.</text>
</comment>
<accession>A0A497E5V3</accession>
<evidence type="ECO:0000313" key="4">
    <source>
        <dbReference type="Proteomes" id="UP000279422"/>
    </source>
</evidence>
<dbReference type="Gene3D" id="3.40.50.720">
    <property type="entry name" value="NAD(P)-binding Rossmann-like Domain"/>
    <property type="match status" value="1"/>
</dbReference>
<dbReference type="PANTHER" id="PTHR43639:SF1">
    <property type="entry name" value="SHORT-CHAIN DEHYDROGENASE_REDUCTASE FAMILY PROTEIN"/>
    <property type="match status" value="1"/>
</dbReference>
<keyword evidence="2" id="KW-0560">Oxidoreductase</keyword>
<gene>
    <name evidence="3" type="ORF">DRJ00_00745</name>
</gene>
<dbReference type="Proteomes" id="UP000279422">
    <property type="component" value="Unassembled WGS sequence"/>
</dbReference>
<dbReference type="GO" id="GO:0016491">
    <property type="term" value="F:oxidoreductase activity"/>
    <property type="evidence" value="ECO:0007669"/>
    <property type="project" value="UniProtKB-KW"/>
</dbReference>
<evidence type="ECO:0000313" key="3">
    <source>
        <dbReference type="EMBL" id="RLE10659.1"/>
    </source>
</evidence>
<comment type="caution">
    <text evidence="3">The sequence shown here is derived from an EMBL/GenBank/DDBJ whole genome shotgun (WGS) entry which is preliminary data.</text>
</comment>
<dbReference type="InterPro" id="IPR036291">
    <property type="entry name" value="NAD(P)-bd_dom_sf"/>
</dbReference>
<dbReference type="Pfam" id="PF13561">
    <property type="entry name" value="adh_short_C2"/>
    <property type="match status" value="1"/>
</dbReference>
<dbReference type="AlphaFoldDB" id="A0A497E5V3"/>
<protein>
    <recommendedName>
        <fullName evidence="5">SDR family oxidoreductase</fullName>
    </recommendedName>
</protein>
<sequence length="290" mass="32031">MLYQEETRKMKGQEGKVAIVTGGTSGFGLAISRAFVREGINVLIFARGKTADLKRIKEGLSREGEGRVICRALDITAEGAAEKMVDLAVEKFGMVDIVVNNAGAARRIEVPYFDFPLEKFSEYMLDQFKQFAVVPVQLSIAAAKVMAKKYAKVGYDEAGLPKDTGCIIYNLSQSALQPIRDDLLAYSAAKRAALSTVETLAGVLGRYNIRVNAIAPGYANTAGPRKFYDRFPNIRSDIDRHTPLKPSFMDPSAIVPAVEYLVNDRYVNGVVISIDGGWHLRFDRYFNETI</sequence>